<dbReference type="InterPro" id="IPR003695">
    <property type="entry name" value="Ppx_GppA_N"/>
</dbReference>
<proteinExistence type="inferred from homology"/>
<dbReference type="FunFam" id="3.30.420.150:FF:000006">
    <property type="entry name" value="Ppx/GppA family phosphatase"/>
    <property type="match status" value="1"/>
</dbReference>
<evidence type="ECO:0000313" key="4">
    <source>
        <dbReference type="EMBL" id="TCC37446.1"/>
    </source>
</evidence>
<dbReference type="SUPFAM" id="SSF53067">
    <property type="entry name" value="Actin-like ATPase domain"/>
    <property type="match status" value="2"/>
</dbReference>
<dbReference type="PANTHER" id="PTHR30005">
    <property type="entry name" value="EXOPOLYPHOSPHATASE"/>
    <property type="match status" value="1"/>
</dbReference>
<evidence type="ECO:0000256" key="2">
    <source>
        <dbReference type="ARBA" id="ARBA00022801"/>
    </source>
</evidence>
<dbReference type="PANTHER" id="PTHR30005:SF0">
    <property type="entry name" value="RETROGRADE REGULATION PROTEIN 2"/>
    <property type="match status" value="1"/>
</dbReference>
<dbReference type="Gene3D" id="3.30.420.40">
    <property type="match status" value="1"/>
</dbReference>
<dbReference type="GO" id="GO:0016462">
    <property type="term" value="F:pyrophosphatase activity"/>
    <property type="evidence" value="ECO:0007669"/>
    <property type="project" value="TreeGrafter"/>
</dbReference>
<dbReference type="CDD" id="cd24056">
    <property type="entry name" value="ASKHA_NBD_MtPPX1-like"/>
    <property type="match status" value="1"/>
</dbReference>
<name>A0A4R0J061_9ACTN</name>
<reference evidence="4 5" key="1">
    <citation type="submission" date="2019-02" db="EMBL/GenBank/DDBJ databases">
        <title>Kribbella capetownensis sp. nov. and Kribbella speibonae sp. nov., isolated from soil.</title>
        <authorList>
            <person name="Curtis S.M."/>
            <person name="Norton I."/>
            <person name="Everest G.J."/>
            <person name="Meyers P.R."/>
        </authorList>
    </citation>
    <scope>NUCLEOTIDE SEQUENCE [LARGE SCALE GENOMIC DNA]</scope>
    <source>
        <strain evidence="4 5">YM53</strain>
    </source>
</reference>
<evidence type="ECO:0000256" key="1">
    <source>
        <dbReference type="ARBA" id="ARBA00007125"/>
    </source>
</evidence>
<evidence type="ECO:0000313" key="5">
    <source>
        <dbReference type="Proteomes" id="UP000293342"/>
    </source>
</evidence>
<evidence type="ECO:0000259" key="3">
    <source>
        <dbReference type="Pfam" id="PF02541"/>
    </source>
</evidence>
<dbReference type="EMBL" id="SJKD01000015">
    <property type="protein sequence ID" value="TCC37446.1"/>
    <property type="molecule type" value="Genomic_DNA"/>
</dbReference>
<dbReference type="InterPro" id="IPR043129">
    <property type="entry name" value="ATPase_NBD"/>
</dbReference>
<organism evidence="4 5">
    <name type="scientific">Kribbella capetownensis</name>
    <dbReference type="NCBI Taxonomy" id="1572659"/>
    <lineage>
        <taxon>Bacteria</taxon>
        <taxon>Bacillati</taxon>
        <taxon>Actinomycetota</taxon>
        <taxon>Actinomycetes</taxon>
        <taxon>Propionibacteriales</taxon>
        <taxon>Kribbellaceae</taxon>
        <taxon>Kribbella</taxon>
    </lineage>
</organism>
<dbReference type="OrthoDB" id="9793035at2"/>
<dbReference type="InterPro" id="IPR050273">
    <property type="entry name" value="GppA/Ppx_hydrolase"/>
</dbReference>
<dbReference type="RefSeq" id="WP_131519049.1">
    <property type="nucleotide sequence ID" value="NZ_SJKD01000015.1"/>
</dbReference>
<accession>A0A4R0J061</accession>
<keyword evidence="5" id="KW-1185">Reference proteome</keyword>
<comment type="similarity">
    <text evidence="1">Belongs to the GppA/Ppx family.</text>
</comment>
<dbReference type="Proteomes" id="UP000293342">
    <property type="component" value="Unassembled WGS sequence"/>
</dbReference>
<gene>
    <name evidence="4" type="ORF">E0H75_40595</name>
</gene>
<sequence>MRIGVLDVGSNSAQLQVVEASPGAPPLPTHAVKHATLLGEAIQPDGSIAQEGVDRVIEAVRDTVAAARSLQVDRLFAFATSAVRDASNRAEIAARLRDEAGIQPRFLTGEDEARLTYLAVRRWYGWSAGRLLVLDIGGGSMEIALGRDAQPELAVSLPLGAGRLTRAFLPDDPPNKRQLRELRRHSRSTLREISDRLRWEGDPKRVIASSKTFKQLARLTGAPPQRTGPFAQRRLRRSDVAAWIPRLAKAPAAERARLRGISEARARQVVAGAIVAHAVMTTLDITSVDVSPWALREGIILHHLETVMHQEQPLTLDSLQPVEVLEPTVTQPANVTVMPVPSA</sequence>
<keyword evidence="2" id="KW-0378">Hydrolase</keyword>
<dbReference type="Pfam" id="PF02541">
    <property type="entry name" value="Ppx-GppA"/>
    <property type="match status" value="1"/>
</dbReference>
<feature type="domain" description="Ppx/GppA phosphatase N-terminal" evidence="3">
    <location>
        <begin position="32"/>
        <end position="305"/>
    </location>
</feature>
<comment type="caution">
    <text evidence="4">The sequence shown here is derived from an EMBL/GenBank/DDBJ whole genome shotgun (WGS) entry which is preliminary data.</text>
</comment>
<protein>
    <submittedName>
        <fullName evidence="4">Ppx/GppA family phosphatase</fullName>
    </submittedName>
</protein>
<dbReference type="Gene3D" id="3.30.420.150">
    <property type="entry name" value="Exopolyphosphatase. Domain 2"/>
    <property type="match status" value="1"/>
</dbReference>
<dbReference type="AlphaFoldDB" id="A0A4R0J061"/>